<keyword evidence="2" id="KW-1185">Reference proteome</keyword>
<name>A0AAD8JGL5_9APIA</name>
<dbReference type="AlphaFoldDB" id="A0AAD8JGL5"/>
<organism evidence="1 2">
    <name type="scientific">Heracleum sosnowskyi</name>
    <dbReference type="NCBI Taxonomy" id="360622"/>
    <lineage>
        <taxon>Eukaryota</taxon>
        <taxon>Viridiplantae</taxon>
        <taxon>Streptophyta</taxon>
        <taxon>Embryophyta</taxon>
        <taxon>Tracheophyta</taxon>
        <taxon>Spermatophyta</taxon>
        <taxon>Magnoliopsida</taxon>
        <taxon>eudicotyledons</taxon>
        <taxon>Gunneridae</taxon>
        <taxon>Pentapetalae</taxon>
        <taxon>asterids</taxon>
        <taxon>campanulids</taxon>
        <taxon>Apiales</taxon>
        <taxon>Apiaceae</taxon>
        <taxon>Apioideae</taxon>
        <taxon>apioid superclade</taxon>
        <taxon>Tordylieae</taxon>
        <taxon>Tordyliinae</taxon>
        <taxon>Heracleum</taxon>
    </lineage>
</organism>
<evidence type="ECO:0000313" key="1">
    <source>
        <dbReference type="EMBL" id="KAK1403869.1"/>
    </source>
</evidence>
<accession>A0AAD8JGL5</accession>
<reference evidence="1" key="2">
    <citation type="submission" date="2023-05" db="EMBL/GenBank/DDBJ databases">
        <authorList>
            <person name="Schelkunov M.I."/>
        </authorList>
    </citation>
    <scope>NUCLEOTIDE SEQUENCE</scope>
    <source>
        <strain evidence="1">Hsosn_3</strain>
        <tissue evidence="1">Leaf</tissue>
    </source>
</reference>
<evidence type="ECO:0000313" key="2">
    <source>
        <dbReference type="Proteomes" id="UP001237642"/>
    </source>
</evidence>
<comment type="caution">
    <text evidence="1">The sequence shown here is derived from an EMBL/GenBank/DDBJ whole genome shotgun (WGS) entry which is preliminary data.</text>
</comment>
<gene>
    <name evidence="1" type="ORF">POM88_003474</name>
</gene>
<proteinExistence type="predicted"/>
<dbReference type="Proteomes" id="UP001237642">
    <property type="component" value="Unassembled WGS sequence"/>
</dbReference>
<protein>
    <submittedName>
        <fullName evidence="1">Uncharacterized protein</fullName>
    </submittedName>
</protein>
<dbReference type="EMBL" id="JAUIZM010000001">
    <property type="protein sequence ID" value="KAK1403869.1"/>
    <property type="molecule type" value="Genomic_DNA"/>
</dbReference>
<reference evidence="1" key="1">
    <citation type="submission" date="2023-02" db="EMBL/GenBank/DDBJ databases">
        <title>Genome of toxic invasive species Heracleum sosnowskyi carries increased number of genes despite the absence of recent whole-genome duplications.</title>
        <authorList>
            <person name="Schelkunov M."/>
            <person name="Shtratnikova V."/>
            <person name="Makarenko M."/>
            <person name="Klepikova A."/>
            <person name="Omelchenko D."/>
            <person name="Novikova G."/>
            <person name="Obukhova E."/>
            <person name="Bogdanov V."/>
            <person name="Penin A."/>
            <person name="Logacheva M."/>
        </authorList>
    </citation>
    <scope>NUCLEOTIDE SEQUENCE</scope>
    <source>
        <strain evidence="1">Hsosn_3</strain>
        <tissue evidence="1">Leaf</tissue>
    </source>
</reference>
<sequence length="130" mass="14878">MRLHVDLPIMASGHNGIHREVIQTVLSAPSAKEERLNLIAKMSPLSWKNFLVDFGPSASVKVLFTRMCCVLVEIVQYFTGGRKYRKIWQKPKSNWIAYVLRKFNGNRQSHSVRSRTMLLQNGCSNKCSNL</sequence>